<organism evidence="1 2">
    <name type="scientific">Methylobrevis albus</name>
    <dbReference type="NCBI Taxonomy" id="2793297"/>
    <lineage>
        <taxon>Bacteria</taxon>
        <taxon>Pseudomonadati</taxon>
        <taxon>Pseudomonadota</taxon>
        <taxon>Alphaproteobacteria</taxon>
        <taxon>Hyphomicrobiales</taxon>
        <taxon>Pleomorphomonadaceae</taxon>
        <taxon>Methylobrevis</taxon>
    </lineage>
</organism>
<reference evidence="1" key="1">
    <citation type="submission" date="2020-12" db="EMBL/GenBank/DDBJ databases">
        <title>Methylobrevis albus sp. nov., isolated from fresh water lack sediment.</title>
        <authorList>
            <person name="Zou Q."/>
        </authorList>
    </citation>
    <scope>NUCLEOTIDE SEQUENCE</scope>
    <source>
        <strain evidence="1">L22</strain>
    </source>
</reference>
<comment type="caution">
    <text evidence="1">The sequence shown here is derived from an EMBL/GenBank/DDBJ whole genome shotgun (WGS) entry which is preliminary data.</text>
</comment>
<keyword evidence="2" id="KW-1185">Reference proteome</keyword>
<dbReference type="Proteomes" id="UP000631694">
    <property type="component" value="Unassembled WGS sequence"/>
</dbReference>
<proteinExistence type="predicted"/>
<accession>A0A931N0V6</accession>
<name>A0A931N0V6_9HYPH</name>
<dbReference type="RefSeq" id="WP_197312722.1">
    <property type="nucleotide sequence ID" value="NZ_JADZLT010000056.1"/>
</dbReference>
<protein>
    <submittedName>
        <fullName evidence="1">Formyltransferase</fullName>
    </submittedName>
</protein>
<dbReference type="EMBL" id="JADZLT010000056">
    <property type="protein sequence ID" value="MBH0239634.1"/>
    <property type="molecule type" value="Genomic_DNA"/>
</dbReference>
<evidence type="ECO:0000313" key="1">
    <source>
        <dbReference type="EMBL" id="MBH0239634.1"/>
    </source>
</evidence>
<sequence>MSADTKEQLAGLDERIARAVGLLAKARLPLISGLGADVDAVRAALLLAQKTGAAVDHAAAAHIAVELRVTADAGHMATTSAEARNRADTVVFAGPGAIDFADDSGLFATAETPYDWRGDRTVLCLGTGGRVPSSVAAVAATHLVGGPLAGRLGALKAIVAGRTVAGADAALTAAAETLKAARFGVVVVDPADLDRFGFELLHALVKDLNDTTRFTTLPVPASHQGRGANLVSTWTTGGRLRVGFGRGYPEQDDWQFDGTRLAAAGEADVLVWVGPLGPGLPDYATNLPTIALVPPGSGATDSADHVVIEVGVPGVDHGAVLADTVVDGFSFVPASAPSALPTAAAILAAITAGLATGAS</sequence>
<evidence type="ECO:0000313" key="2">
    <source>
        <dbReference type="Proteomes" id="UP000631694"/>
    </source>
</evidence>
<dbReference type="AlphaFoldDB" id="A0A931N0V6"/>
<gene>
    <name evidence="1" type="ORF">I5731_17570</name>
</gene>